<dbReference type="Gene3D" id="3.40.50.300">
    <property type="entry name" value="P-loop containing nucleotide triphosphate hydrolases"/>
    <property type="match status" value="1"/>
</dbReference>
<evidence type="ECO:0000313" key="2">
    <source>
        <dbReference type="Proteomes" id="UP001152024"/>
    </source>
</evidence>
<sequence>MERNSPWLQELQSDYNAISQDVETIFFYETLKLDVGPMSLLIVPKHSAVISGARNSEDVPLIADHASMVKFSTRTDDGFQKLVKRLRIFAKAAKPKIDENWKDWEWLTGPRSTQRQQSTAAQDDKEFLLGIVPNIVRNPYFTGRNEILNSLGQKLSSTRRTKKSNVVVLHGAGGMGKTQIAIEFMYRHEADYTSLFWIDGSRDYTAASDVLTSIKTIQRHYEVHGLRKKHWYGHIKETLANRLERARIQKHQIPTDNLSDADDQSLQEMFLAWLSSDGNCGWLMVIDNVDDLKRFDFRDWLAPTLCGSIIITSRLSDLARHWASIEVDGMTIEESIRLLNESSRAVPADESSQGAF</sequence>
<reference evidence="1" key="1">
    <citation type="submission" date="2022-09" db="EMBL/GenBank/DDBJ databases">
        <title>Fusarium specimens isolated from Avocado Roots.</title>
        <authorList>
            <person name="Stajich J."/>
            <person name="Roper C."/>
            <person name="Heimlech-Rivalta G."/>
        </authorList>
    </citation>
    <scope>NUCLEOTIDE SEQUENCE</scope>
    <source>
        <strain evidence="1">CF00095</strain>
    </source>
</reference>
<dbReference type="SUPFAM" id="SSF52540">
    <property type="entry name" value="P-loop containing nucleoside triphosphate hydrolases"/>
    <property type="match status" value="1"/>
</dbReference>
<gene>
    <name evidence="1" type="ORF">NW768_011237</name>
</gene>
<dbReference type="EMBL" id="JAOQBH010000027">
    <property type="protein sequence ID" value="KAJ4115385.1"/>
    <property type="molecule type" value="Genomic_DNA"/>
</dbReference>
<keyword evidence="2" id="KW-1185">Reference proteome</keyword>
<dbReference type="Proteomes" id="UP001152024">
    <property type="component" value="Unassembled WGS sequence"/>
</dbReference>
<accession>A0ABQ8QY68</accession>
<name>A0ABQ8QY68_FUSEQ</name>
<evidence type="ECO:0008006" key="3">
    <source>
        <dbReference type="Google" id="ProtNLM"/>
    </source>
</evidence>
<comment type="caution">
    <text evidence="1">The sequence shown here is derived from an EMBL/GenBank/DDBJ whole genome shotgun (WGS) entry which is preliminary data.</text>
</comment>
<dbReference type="InterPro" id="IPR027417">
    <property type="entry name" value="P-loop_NTPase"/>
</dbReference>
<evidence type="ECO:0000313" key="1">
    <source>
        <dbReference type="EMBL" id="KAJ4115385.1"/>
    </source>
</evidence>
<proteinExistence type="predicted"/>
<organism evidence="1 2">
    <name type="scientific">Fusarium equiseti</name>
    <name type="common">Fusarium scirpi</name>
    <dbReference type="NCBI Taxonomy" id="61235"/>
    <lineage>
        <taxon>Eukaryota</taxon>
        <taxon>Fungi</taxon>
        <taxon>Dikarya</taxon>
        <taxon>Ascomycota</taxon>
        <taxon>Pezizomycotina</taxon>
        <taxon>Sordariomycetes</taxon>
        <taxon>Hypocreomycetidae</taxon>
        <taxon>Hypocreales</taxon>
        <taxon>Nectriaceae</taxon>
        <taxon>Fusarium</taxon>
        <taxon>Fusarium incarnatum-equiseti species complex</taxon>
    </lineage>
</organism>
<protein>
    <recommendedName>
        <fullName evidence="3">Orc1-like AAA ATPase domain-containing protein</fullName>
    </recommendedName>
</protein>